<protein>
    <submittedName>
        <fullName evidence="2">Putative usp domain-containing protein</fullName>
    </submittedName>
</protein>
<dbReference type="eggNOG" id="ENOG502QRPI">
    <property type="taxonomic scope" value="Eukaryota"/>
</dbReference>
<dbReference type="InterPro" id="IPR014729">
    <property type="entry name" value="Rossmann-like_a/b/a_fold"/>
</dbReference>
<organism evidence="2 3">
    <name type="scientific">Botryosphaeria parva (strain UCR-NP2)</name>
    <name type="common">Grapevine canker fungus</name>
    <name type="synonym">Neofusicoccum parvum</name>
    <dbReference type="NCBI Taxonomy" id="1287680"/>
    <lineage>
        <taxon>Eukaryota</taxon>
        <taxon>Fungi</taxon>
        <taxon>Dikarya</taxon>
        <taxon>Ascomycota</taxon>
        <taxon>Pezizomycotina</taxon>
        <taxon>Dothideomycetes</taxon>
        <taxon>Dothideomycetes incertae sedis</taxon>
        <taxon>Botryosphaeriales</taxon>
        <taxon>Botryosphaeriaceae</taxon>
        <taxon>Neofusicoccum</taxon>
    </lineage>
</organism>
<dbReference type="HOGENOM" id="CLU_2440616_0_0_1"/>
<dbReference type="OrthoDB" id="992776at2759"/>
<dbReference type="STRING" id="1287680.R1EG25"/>
<dbReference type="Proteomes" id="UP000013521">
    <property type="component" value="Unassembled WGS sequence"/>
</dbReference>
<dbReference type="AlphaFoldDB" id="R1EG25"/>
<name>R1EG25_BOTPV</name>
<dbReference type="Gene3D" id="3.40.50.620">
    <property type="entry name" value="HUPs"/>
    <property type="match status" value="1"/>
</dbReference>
<proteinExistence type="predicted"/>
<reference evidence="3" key="1">
    <citation type="journal article" date="2013" name="Genome Announc.">
        <title>Draft genome sequence of Neofusicoccum parvum isolate UCR-NP2, a fungal vascular pathogen associated with grapevine cankers.</title>
        <authorList>
            <person name="Blanco-Ulate B."/>
            <person name="Rolshausen P."/>
            <person name="Cantu D."/>
        </authorList>
    </citation>
    <scope>NUCLEOTIDE SEQUENCE [LARGE SCALE GENOMIC DNA]</scope>
    <source>
        <strain evidence="3">UCR-NP2</strain>
    </source>
</reference>
<dbReference type="InterPro" id="IPR006016">
    <property type="entry name" value="UspA"/>
</dbReference>
<feature type="domain" description="UspA" evidence="1">
    <location>
        <begin position="1"/>
        <end position="57"/>
    </location>
</feature>
<dbReference type="Pfam" id="PF00582">
    <property type="entry name" value="Usp"/>
    <property type="match status" value="1"/>
</dbReference>
<dbReference type="SUPFAM" id="SSF52402">
    <property type="entry name" value="Adenine nucleotide alpha hydrolases-like"/>
    <property type="match status" value="1"/>
</dbReference>
<dbReference type="EMBL" id="KB916407">
    <property type="protein sequence ID" value="EOD46733.1"/>
    <property type="molecule type" value="Genomic_DNA"/>
</dbReference>
<dbReference type="PANTHER" id="PTHR46100:SF4">
    <property type="entry name" value="USPA DOMAIN-CONTAINING PROTEIN"/>
    <property type="match status" value="1"/>
</dbReference>
<evidence type="ECO:0000313" key="2">
    <source>
        <dbReference type="EMBL" id="EOD46733.1"/>
    </source>
</evidence>
<evidence type="ECO:0000259" key="1">
    <source>
        <dbReference type="Pfam" id="PF00582"/>
    </source>
</evidence>
<dbReference type="PANTHER" id="PTHR46100">
    <property type="entry name" value="IMP2'P"/>
    <property type="match status" value="1"/>
</dbReference>
<evidence type="ECO:0000313" key="3">
    <source>
        <dbReference type="Proteomes" id="UP000013521"/>
    </source>
</evidence>
<gene>
    <name evidence="2" type="ORF">UCRNP2_6532</name>
</gene>
<accession>R1EG25</accession>
<sequence length="90" mass="9845">MITEVIDFLDPTLVILGSRGRSALKGLNIIPLANPVLLGSFSNYLVTKSSVPVMVARKRLRKHSKYKRGNLRLSNVLTNPASKLASAKID</sequence>
<dbReference type="KEGG" id="npa:UCRNP2_6532"/>